<dbReference type="AlphaFoldDB" id="A0A8T0J3F3"/>
<evidence type="ECO:0000256" key="5">
    <source>
        <dbReference type="ARBA" id="ARBA00023242"/>
    </source>
</evidence>
<dbReference type="InterPro" id="IPR003441">
    <property type="entry name" value="NAC-dom"/>
</dbReference>
<keyword evidence="3" id="KW-0238">DNA-binding</keyword>
<evidence type="ECO:0000256" key="3">
    <source>
        <dbReference type="ARBA" id="ARBA00023125"/>
    </source>
</evidence>
<dbReference type="GO" id="GO:0003677">
    <property type="term" value="F:DNA binding"/>
    <property type="evidence" value="ECO:0007669"/>
    <property type="project" value="UniProtKB-KW"/>
</dbReference>
<dbReference type="GO" id="GO:0006355">
    <property type="term" value="P:regulation of DNA-templated transcription"/>
    <property type="evidence" value="ECO:0007669"/>
    <property type="project" value="InterPro"/>
</dbReference>
<proteinExistence type="predicted"/>
<evidence type="ECO:0000256" key="4">
    <source>
        <dbReference type="ARBA" id="ARBA00023163"/>
    </source>
</evidence>
<dbReference type="Gene3D" id="2.170.150.80">
    <property type="entry name" value="NAC domain"/>
    <property type="match status" value="1"/>
</dbReference>
<evidence type="ECO:0000313" key="8">
    <source>
        <dbReference type="EMBL" id="KAG0590085.1"/>
    </source>
</evidence>
<feature type="domain" description="NAC" evidence="7">
    <location>
        <begin position="16"/>
        <end position="173"/>
    </location>
</feature>
<dbReference type="Proteomes" id="UP000822688">
    <property type="component" value="Chromosome 1"/>
</dbReference>
<evidence type="ECO:0000256" key="2">
    <source>
        <dbReference type="ARBA" id="ARBA00023015"/>
    </source>
</evidence>
<dbReference type="PANTHER" id="PTHR31744">
    <property type="entry name" value="PROTEIN CUP-SHAPED COTYLEDON 2-RELATED"/>
    <property type="match status" value="1"/>
</dbReference>
<evidence type="ECO:0000259" key="7">
    <source>
        <dbReference type="PROSITE" id="PS51005"/>
    </source>
</evidence>
<dbReference type="GO" id="GO:0009791">
    <property type="term" value="P:post-embryonic development"/>
    <property type="evidence" value="ECO:0007669"/>
    <property type="project" value="UniProtKB-ARBA"/>
</dbReference>
<keyword evidence="9" id="KW-1185">Reference proteome</keyword>
<sequence>MVIMASSGGPVHQLQLPPGFRFHPTDEELVLHYLCRKAESQVFAIPVIAEIDLYKFDPWDLPGKAIFGEREWYFFSPRDRKYPNGARPNRAAASGYWKATGTDKPIHTSVGGIRKIGVKKALVFYKGRAPKGVKTNWIMHEYRLADGVCASVHNHRKGSLRLDDWVLCRIYKKSTNAQRTGKERDSSSCVEEVLASLPEIDDPKLVLPRLGSYSGFPEPEENFVDGLLTGEKNSAETETSPEFKPRGNIQASTKLMEGLQRGILSHPGSVTHNLPFPKLPSGWKMPRPMDGVFDHQQYEKFNRQLLELGPSSQRPTALTLRPASESAMRQVENVLMPLRPGVAGFATSSPVSGEEVQSQFRSAQSQGQFSGTSGHNEGLESIFSFNYDQPRSTINALLPVPSASSGGPNTELGFAGGGGLSSPQYTRARGSPNYGYNPTSA</sequence>
<keyword evidence="2" id="KW-0805">Transcription regulation</keyword>
<protein>
    <recommendedName>
        <fullName evidence="7">NAC domain-containing protein</fullName>
    </recommendedName>
</protein>
<dbReference type="SUPFAM" id="SSF101941">
    <property type="entry name" value="NAC domain"/>
    <property type="match status" value="1"/>
</dbReference>
<feature type="region of interest" description="Disordered" evidence="6">
    <location>
        <begin position="346"/>
        <end position="375"/>
    </location>
</feature>
<comment type="subcellular location">
    <subcellularLocation>
        <location evidence="1">Nucleus</location>
    </subcellularLocation>
</comment>
<comment type="caution">
    <text evidence="8">The sequence shown here is derived from an EMBL/GenBank/DDBJ whole genome shotgun (WGS) entry which is preliminary data.</text>
</comment>
<name>A0A8T0J3F3_CERPU</name>
<keyword evidence="5" id="KW-0539">Nucleus</keyword>
<dbReference type="FunFam" id="2.170.150.80:FF:000005">
    <property type="entry name" value="NAC transcription factor 56"/>
    <property type="match status" value="1"/>
</dbReference>
<dbReference type="EMBL" id="CM026421">
    <property type="protein sequence ID" value="KAG0590085.1"/>
    <property type="molecule type" value="Genomic_DNA"/>
</dbReference>
<feature type="region of interest" description="Disordered" evidence="6">
    <location>
        <begin position="398"/>
        <end position="441"/>
    </location>
</feature>
<dbReference type="InterPro" id="IPR036093">
    <property type="entry name" value="NAC_dom_sf"/>
</dbReference>
<evidence type="ECO:0000256" key="1">
    <source>
        <dbReference type="ARBA" id="ARBA00004123"/>
    </source>
</evidence>
<dbReference type="GO" id="GO:0005634">
    <property type="term" value="C:nucleus"/>
    <property type="evidence" value="ECO:0007669"/>
    <property type="project" value="UniProtKB-SubCell"/>
</dbReference>
<dbReference type="GO" id="GO:0048608">
    <property type="term" value="P:reproductive structure development"/>
    <property type="evidence" value="ECO:0007669"/>
    <property type="project" value="UniProtKB-ARBA"/>
</dbReference>
<dbReference type="Pfam" id="PF02365">
    <property type="entry name" value="NAM"/>
    <property type="match status" value="1"/>
</dbReference>
<accession>A0A8T0J3F3</accession>
<evidence type="ECO:0000313" key="9">
    <source>
        <dbReference type="Proteomes" id="UP000822688"/>
    </source>
</evidence>
<evidence type="ECO:0000256" key="6">
    <source>
        <dbReference type="SAM" id="MobiDB-lite"/>
    </source>
</evidence>
<organism evidence="8 9">
    <name type="scientific">Ceratodon purpureus</name>
    <name type="common">Fire moss</name>
    <name type="synonym">Dicranum purpureum</name>
    <dbReference type="NCBI Taxonomy" id="3225"/>
    <lineage>
        <taxon>Eukaryota</taxon>
        <taxon>Viridiplantae</taxon>
        <taxon>Streptophyta</taxon>
        <taxon>Embryophyta</taxon>
        <taxon>Bryophyta</taxon>
        <taxon>Bryophytina</taxon>
        <taxon>Bryopsida</taxon>
        <taxon>Dicranidae</taxon>
        <taxon>Pseudoditrichales</taxon>
        <taxon>Ditrichaceae</taxon>
        <taxon>Ceratodon</taxon>
    </lineage>
</organism>
<gene>
    <name evidence="8" type="ORF">KC19_1G070400</name>
</gene>
<keyword evidence="4" id="KW-0804">Transcription</keyword>
<dbReference type="PANTHER" id="PTHR31744:SF233">
    <property type="entry name" value="NAC DOMAIN-CONTAINING PROTEIN 72-LIKE"/>
    <property type="match status" value="1"/>
</dbReference>
<reference evidence="8" key="1">
    <citation type="submission" date="2020-06" db="EMBL/GenBank/DDBJ databases">
        <title>WGS assembly of Ceratodon purpureus strain R40.</title>
        <authorList>
            <person name="Carey S.B."/>
            <person name="Jenkins J."/>
            <person name="Shu S."/>
            <person name="Lovell J.T."/>
            <person name="Sreedasyam A."/>
            <person name="Maumus F."/>
            <person name="Tiley G.P."/>
            <person name="Fernandez-Pozo N."/>
            <person name="Barry K."/>
            <person name="Chen C."/>
            <person name="Wang M."/>
            <person name="Lipzen A."/>
            <person name="Daum C."/>
            <person name="Saski C.A."/>
            <person name="Payton A.C."/>
            <person name="Mcbreen J.C."/>
            <person name="Conrad R.E."/>
            <person name="Kollar L.M."/>
            <person name="Olsson S."/>
            <person name="Huttunen S."/>
            <person name="Landis J.B."/>
            <person name="Wickett N.J."/>
            <person name="Johnson M.G."/>
            <person name="Rensing S.A."/>
            <person name="Grimwood J."/>
            <person name="Schmutz J."/>
            <person name="Mcdaniel S.F."/>
        </authorList>
    </citation>
    <scope>NUCLEOTIDE SEQUENCE</scope>
    <source>
        <strain evidence="8">R40</strain>
    </source>
</reference>
<dbReference type="PROSITE" id="PS51005">
    <property type="entry name" value="NAC"/>
    <property type="match status" value="1"/>
</dbReference>